<name>A0A1G7CKW2_9PROT</name>
<dbReference type="FunFam" id="3.40.50.1100:FF:000007">
    <property type="entry name" value="L-threonine dehydratase catabolic TdcB"/>
    <property type="match status" value="1"/>
</dbReference>
<dbReference type="RefSeq" id="WP_068306693.1">
    <property type="nucleotide sequence ID" value="NZ_FNAK01000006.1"/>
</dbReference>
<dbReference type="PANTHER" id="PTHR48078">
    <property type="entry name" value="THREONINE DEHYDRATASE, MITOCHONDRIAL-RELATED"/>
    <property type="match status" value="1"/>
</dbReference>
<evidence type="ECO:0000256" key="5">
    <source>
        <dbReference type="ARBA" id="ARBA00049406"/>
    </source>
</evidence>
<dbReference type="Gene3D" id="3.40.50.1100">
    <property type="match status" value="2"/>
</dbReference>
<dbReference type="InterPro" id="IPR036052">
    <property type="entry name" value="TrpB-like_PALP_sf"/>
</dbReference>
<dbReference type="InterPro" id="IPR001926">
    <property type="entry name" value="TrpB-like_PALP"/>
</dbReference>
<keyword evidence="3" id="KW-0663">Pyridoxal phosphate</keyword>
<dbReference type="GO" id="GO:0006565">
    <property type="term" value="P:L-serine catabolic process"/>
    <property type="evidence" value="ECO:0007669"/>
    <property type="project" value="TreeGrafter"/>
</dbReference>
<accession>A0A1G7CKW2</accession>
<dbReference type="GO" id="GO:0006567">
    <property type="term" value="P:L-threonine catabolic process"/>
    <property type="evidence" value="ECO:0007669"/>
    <property type="project" value="InterPro"/>
</dbReference>
<dbReference type="NCBIfam" id="NF005600">
    <property type="entry name" value="PRK07334.1"/>
    <property type="match status" value="1"/>
</dbReference>
<evidence type="ECO:0000313" key="8">
    <source>
        <dbReference type="Proteomes" id="UP000183685"/>
    </source>
</evidence>
<dbReference type="Pfam" id="PF00291">
    <property type="entry name" value="PALP"/>
    <property type="match status" value="1"/>
</dbReference>
<sequence length="406" mass="43814">MSEQLLPISAQDVYDAEEAIRGAVKRTPMEKSVTLSEITGAECWLKFEIFQFTAAYKERGALNRLLSLPEGTKGVVAASAGNHAQGISYHAGRLGIPATIVMPEGTPFNKVKRTEELGARVVLTGQDFEEATKAAYELADKENLTFIHPFDDPHVMAGQGTVGLEILQDVPDLDTLVVPIGGGGLISGVATIAKHLRPNIRIVGVQTEAFPAMKEKMDGTQLAGDNISIAEGIAVNQPGERTQNVVRKLVDEIVTVPERAIEAAIITIMEIEKVVVEGAGGIGLAAVMTHPELFKGHKVGIVLSGGNIDSRMLANAIMRGMARDGRLARLRITMMDQPGALAKVTDIVARVGTNIIEMRHQREFGALSLKQTEMELVVEAKDQEHALRLVRALEDADFKVDYAKTV</sequence>
<dbReference type="Gene3D" id="3.30.70.260">
    <property type="match status" value="1"/>
</dbReference>
<evidence type="ECO:0000256" key="2">
    <source>
        <dbReference type="ARBA" id="ARBA00010869"/>
    </source>
</evidence>
<dbReference type="InterPro" id="IPR044561">
    <property type="entry name" value="ACT_ThrD-II-like"/>
</dbReference>
<comment type="similarity">
    <text evidence="2">Belongs to the serine/threonine dehydratase family.</text>
</comment>
<dbReference type="PANTHER" id="PTHR48078:SF6">
    <property type="entry name" value="L-THREONINE DEHYDRATASE CATABOLIC TDCB"/>
    <property type="match status" value="1"/>
</dbReference>
<reference evidence="7 8" key="1">
    <citation type="submission" date="2016-10" db="EMBL/GenBank/DDBJ databases">
        <authorList>
            <person name="de Groot N.N."/>
        </authorList>
    </citation>
    <scope>NUCLEOTIDE SEQUENCE [LARGE SCALE GENOMIC DNA]</scope>
    <source>
        <strain evidence="7 8">CGMCC 1.9109</strain>
    </source>
</reference>
<dbReference type="STRING" id="637679.GCA_001550055_03073"/>
<dbReference type="InterPro" id="IPR050147">
    <property type="entry name" value="Ser/Thr_Dehydratase"/>
</dbReference>
<dbReference type="AlphaFoldDB" id="A0A1G7CKW2"/>
<dbReference type="PROSITE" id="PS51671">
    <property type="entry name" value="ACT"/>
    <property type="match status" value="1"/>
</dbReference>
<proteinExistence type="inferred from homology"/>
<dbReference type="Pfam" id="PF01842">
    <property type="entry name" value="ACT"/>
    <property type="match status" value="1"/>
</dbReference>
<dbReference type="CDD" id="cd01562">
    <property type="entry name" value="Thr-dehyd"/>
    <property type="match status" value="1"/>
</dbReference>
<comment type="catalytic activity">
    <reaction evidence="5">
        <text>L-serine = pyruvate + NH4(+)</text>
        <dbReference type="Rhea" id="RHEA:19169"/>
        <dbReference type="ChEBI" id="CHEBI:15361"/>
        <dbReference type="ChEBI" id="CHEBI:28938"/>
        <dbReference type="ChEBI" id="CHEBI:33384"/>
        <dbReference type="EC" id="4.3.1.17"/>
    </reaction>
</comment>
<evidence type="ECO:0000256" key="4">
    <source>
        <dbReference type="ARBA" id="ARBA00023239"/>
    </source>
</evidence>
<feature type="domain" description="ACT" evidence="6">
    <location>
        <begin position="329"/>
        <end position="406"/>
    </location>
</feature>
<evidence type="ECO:0000256" key="3">
    <source>
        <dbReference type="ARBA" id="ARBA00022898"/>
    </source>
</evidence>
<dbReference type="GO" id="GO:0004794">
    <property type="term" value="F:threonine deaminase activity"/>
    <property type="evidence" value="ECO:0007669"/>
    <property type="project" value="InterPro"/>
</dbReference>
<gene>
    <name evidence="7" type="ORF">SAMN04488071_2848</name>
</gene>
<dbReference type="Proteomes" id="UP000183685">
    <property type="component" value="Unassembled WGS sequence"/>
</dbReference>
<keyword evidence="8" id="KW-1185">Reference proteome</keyword>
<dbReference type="NCBIfam" id="TIGR01127">
    <property type="entry name" value="ilvA_1Cterm"/>
    <property type="match status" value="1"/>
</dbReference>
<organism evidence="7 8">
    <name type="scientific">Kordiimonas lacus</name>
    <dbReference type="NCBI Taxonomy" id="637679"/>
    <lineage>
        <taxon>Bacteria</taxon>
        <taxon>Pseudomonadati</taxon>
        <taxon>Pseudomonadota</taxon>
        <taxon>Alphaproteobacteria</taxon>
        <taxon>Kordiimonadales</taxon>
        <taxon>Kordiimonadaceae</taxon>
        <taxon>Kordiimonas</taxon>
    </lineage>
</organism>
<dbReference type="SUPFAM" id="SSF53686">
    <property type="entry name" value="Tryptophan synthase beta subunit-like PLP-dependent enzymes"/>
    <property type="match status" value="1"/>
</dbReference>
<dbReference type="GO" id="GO:0003941">
    <property type="term" value="F:L-serine ammonia-lyase activity"/>
    <property type="evidence" value="ECO:0007669"/>
    <property type="project" value="UniProtKB-EC"/>
</dbReference>
<comment type="cofactor">
    <cofactor evidence="1">
        <name>pyridoxal 5'-phosphate</name>
        <dbReference type="ChEBI" id="CHEBI:597326"/>
    </cofactor>
</comment>
<evidence type="ECO:0000256" key="1">
    <source>
        <dbReference type="ARBA" id="ARBA00001933"/>
    </source>
</evidence>
<evidence type="ECO:0000313" key="7">
    <source>
        <dbReference type="EMBL" id="SDE39998.1"/>
    </source>
</evidence>
<protein>
    <submittedName>
        <fullName evidence="7">Threonine dehydratase</fullName>
    </submittedName>
</protein>
<dbReference type="EMBL" id="FNAK01000006">
    <property type="protein sequence ID" value="SDE39998.1"/>
    <property type="molecule type" value="Genomic_DNA"/>
</dbReference>
<dbReference type="InterPro" id="IPR002912">
    <property type="entry name" value="ACT_dom"/>
</dbReference>
<dbReference type="InterPro" id="IPR005789">
    <property type="entry name" value="Thr_deHydtase_catblc"/>
</dbReference>
<dbReference type="CDD" id="cd04886">
    <property type="entry name" value="ACT_ThrD-II-like"/>
    <property type="match status" value="1"/>
</dbReference>
<dbReference type="GO" id="GO:0009097">
    <property type="term" value="P:isoleucine biosynthetic process"/>
    <property type="evidence" value="ECO:0007669"/>
    <property type="project" value="TreeGrafter"/>
</dbReference>
<keyword evidence="4" id="KW-0456">Lyase</keyword>
<evidence type="ECO:0000259" key="6">
    <source>
        <dbReference type="PROSITE" id="PS51671"/>
    </source>
</evidence>